<dbReference type="CDD" id="cd00009">
    <property type="entry name" value="AAA"/>
    <property type="match status" value="1"/>
</dbReference>
<accession>A0A1G6CTS7</accession>
<dbReference type="Proteomes" id="UP000198771">
    <property type="component" value="Unassembled WGS sequence"/>
</dbReference>
<evidence type="ECO:0000313" key="4">
    <source>
        <dbReference type="Proteomes" id="UP000198771"/>
    </source>
</evidence>
<keyword evidence="1" id="KW-0812">Transmembrane</keyword>
<feature type="domain" description="AAA+ ATPase" evidence="2">
    <location>
        <begin position="59"/>
        <end position="202"/>
    </location>
</feature>
<proteinExistence type="predicted"/>
<organism evidence="3 4">
    <name type="scientific">Desulfonatronum thiosulfatophilum</name>
    <dbReference type="NCBI Taxonomy" id="617002"/>
    <lineage>
        <taxon>Bacteria</taxon>
        <taxon>Pseudomonadati</taxon>
        <taxon>Thermodesulfobacteriota</taxon>
        <taxon>Desulfovibrionia</taxon>
        <taxon>Desulfovibrionales</taxon>
        <taxon>Desulfonatronaceae</taxon>
        <taxon>Desulfonatronum</taxon>
    </lineage>
</organism>
<dbReference type="EMBL" id="FMXO01000009">
    <property type="protein sequence ID" value="SDB36293.1"/>
    <property type="molecule type" value="Genomic_DNA"/>
</dbReference>
<protein>
    <submittedName>
        <fullName evidence="3">AAA domain-containing protein</fullName>
    </submittedName>
</protein>
<dbReference type="InterPro" id="IPR027417">
    <property type="entry name" value="P-loop_NTPase"/>
</dbReference>
<feature type="transmembrane region" description="Helical" evidence="1">
    <location>
        <begin position="314"/>
        <end position="333"/>
    </location>
</feature>
<evidence type="ECO:0000256" key="1">
    <source>
        <dbReference type="SAM" id="Phobius"/>
    </source>
</evidence>
<dbReference type="GO" id="GO:0016887">
    <property type="term" value="F:ATP hydrolysis activity"/>
    <property type="evidence" value="ECO:0007669"/>
    <property type="project" value="InterPro"/>
</dbReference>
<name>A0A1G6CTS7_9BACT</name>
<dbReference type="SUPFAM" id="SSF52540">
    <property type="entry name" value="P-loop containing nucleoside triphosphate hydrolases"/>
    <property type="match status" value="1"/>
</dbReference>
<dbReference type="Pfam" id="PF13401">
    <property type="entry name" value="AAA_22"/>
    <property type="match status" value="1"/>
</dbReference>
<dbReference type="InterPro" id="IPR052026">
    <property type="entry name" value="ExeA_AAA_ATPase_DNA-bind"/>
</dbReference>
<keyword evidence="1" id="KW-1133">Transmembrane helix</keyword>
<reference evidence="3 4" key="1">
    <citation type="submission" date="2016-10" db="EMBL/GenBank/DDBJ databases">
        <authorList>
            <person name="de Groot N.N."/>
        </authorList>
    </citation>
    <scope>NUCLEOTIDE SEQUENCE [LARGE SCALE GENOMIC DNA]</scope>
    <source>
        <strain evidence="3 4">ASO4-2</strain>
    </source>
</reference>
<gene>
    <name evidence="3" type="ORF">SAMN05660653_01712</name>
</gene>
<sequence length="336" mass="37768">MQEILKKQAIQSYQLSDDPLSTPEHSPLFLSEITFKDHFFETNSAKKIIESIHSAIHEHKGVFLLSGESGVGKTTLLLHLEFKLKSQDIITARITDSILNEKELLEKIAKGFGLKHRPGLTPSHLLIVLRTFLLHQFKQGRKCVILVDEAHDMGWTALDTIRMLTDMKSEGIKLVQIILCGRPALLERLQMKRLRKLLEKITLNASMARFTKSETAEYATFMLAKSKSRVSLSPTELDALWAISKGNPNMINRLLQGNGAMTQQQHATQGQNQQDLFQKLNESSSQSSRRTNPMQKDLKNWWGDFFGVKGMSGFAGLGLVVVFALATVLVWIASLT</sequence>
<dbReference type="PANTHER" id="PTHR35894">
    <property type="entry name" value="GENERAL SECRETION PATHWAY PROTEIN A-RELATED"/>
    <property type="match status" value="1"/>
</dbReference>
<dbReference type="PANTHER" id="PTHR35894:SF1">
    <property type="entry name" value="PHOSPHORIBULOKINASE _ URIDINE KINASE FAMILY"/>
    <property type="match status" value="1"/>
</dbReference>
<keyword evidence="1" id="KW-0472">Membrane</keyword>
<keyword evidence="4" id="KW-1185">Reference proteome</keyword>
<dbReference type="InterPro" id="IPR003593">
    <property type="entry name" value="AAA+_ATPase"/>
</dbReference>
<evidence type="ECO:0000313" key="3">
    <source>
        <dbReference type="EMBL" id="SDB36293.1"/>
    </source>
</evidence>
<dbReference type="SMART" id="SM00382">
    <property type="entry name" value="AAA"/>
    <property type="match status" value="1"/>
</dbReference>
<dbReference type="RefSeq" id="WP_279615055.1">
    <property type="nucleotide sequence ID" value="NZ_FMXO01000009.1"/>
</dbReference>
<dbReference type="STRING" id="617002.SAMN05660653_01712"/>
<evidence type="ECO:0000259" key="2">
    <source>
        <dbReference type="SMART" id="SM00382"/>
    </source>
</evidence>
<dbReference type="AlphaFoldDB" id="A0A1G6CTS7"/>
<dbReference type="Gene3D" id="3.40.50.300">
    <property type="entry name" value="P-loop containing nucleotide triphosphate hydrolases"/>
    <property type="match status" value="1"/>
</dbReference>
<dbReference type="InterPro" id="IPR049945">
    <property type="entry name" value="AAA_22"/>
</dbReference>